<dbReference type="Proteomes" id="UP000233618">
    <property type="component" value="Unassembled WGS sequence"/>
</dbReference>
<gene>
    <name evidence="1" type="ORF">BZG01_07190</name>
</gene>
<keyword evidence="2" id="KW-1185">Reference proteome</keyword>
<evidence type="ECO:0000313" key="2">
    <source>
        <dbReference type="Proteomes" id="UP000233618"/>
    </source>
</evidence>
<proteinExistence type="predicted"/>
<reference evidence="1 2" key="1">
    <citation type="journal article" date="2017" name="Front. Microbiol.">
        <title>Labilibaculum manganireducens gen. nov., sp. nov. and Labilibaculum filiforme sp. nov., Novel Bacteroidetes Isolated from Subsurface Sediments of the Baltic Sea.</title>
        <authorList>
            <person name="Vandieken V."/>
            <person name="Marshall I.P."/>
            <person name="Niemann H."/>
            <person name="Engelen B."/>
            <person name="Cypionka H."/>
        </authorList>
    </citation>
    <scope>NUCLEOTIDE SEQUENCE [LARGE SCALE GENOMIC DNA]</scope>
    <source>
        <strain evidence="1 2">59.10-2M</strain>
    </source>
</reference>
<comment type="caution">
    <text evidence="1">The sequence shown here is derived from an EMBL/GenBank/DDBJ whole genome shotgun (WGS) entry which is preliminary data.</text>
</comment>
<sequence length="61" mass="7026">MATKCFISFGFLDDQLNRNMIAFQYLPVVAGRYSKVSRPEFIKNVRINKIIEALKTPETDS</sequence>
<dbReference type="EMBL" id="MVDE01000008">
    <property type="protein sequence ID" value="PKQ67514.1"/>
    <property type="molecule type" value="Genomic_DNA"/>
</dbReference>
<dbReference type="AlphaFoldDB" id="A0A2N3IAY5"/>
<organism evidence="1 2">
    <name type="scientific">Labilibaculum manganireducens</name>
    <dbReference type="NCBI Taxonomy" id="1940525"/>
    <lineage>
        <taxon>Bacteria</taxon>
        <taxon>Pseudomonadati</taxon>
        <taxon>Bacteroidota</taxon>
        <taxon>Bacteroidia</taxon>
        <taxon>Marinilabiliales</taxon>
        <taxon>Marinifilaceae</taxon>
        <taxon>Labilibaculum</taxon>
    </lineage>
</organism>
<accession>A0A2N3IAY5</accession>
<protein>
    <submittedName>
        <fullName evidence="1">Uncharacterized protein</fullName>
    </submittedName>
</protein>
<evidence type="ECO:0000313" key="1">
    <source>
        <dbReference type="EMBL" id="PKQ67514.1"/>
    </source>
</evidence>
<name>A0A2N3IAY5_9BACT</name>